<dbReference type="InParanoid" id="A0A251TQZ0"/>
<dbReference type="EC" id="2.7.7.79" evidence="2"/>
<dbReference type="InterPro" id="IPR038469">
    <property type="entry name" value="tRNAHis_GuaTrfase_Thg1_sf"/>
</dbReference>
<keyword evidence="3" id="KW-0548">Nucleotidyltransferase</keyword>
<dbReference type="GO" id="GO:0008193">
    <property type="term" value="F:tRNA guanylyltransferase activity"/>
    <property type="evidence" value="ECO:0007669"/>
    <property type="project" value="UniProtKB-EC"/>
</dbReference>
<dbReference type="Gene3D" id="3.30.70.3000">
    <property type="match status" value="1"/>
</dbReference>
<evidence type="ECO:0000259" key="1">
    <source>
        <dbReference type="Pfam" id="PF04446"/>
    </source>
</evidence>
<accession>A0A251TQZ0</accession>
<dbReference type="Pfam" id="PF04446">
    <property type="entry name" value="Thg1"/>
    <property type="match status" value="1"/>
</dbReference>
<dbReference type="EMBL" id="CM007899">
    <property type="protein sequence ID" value="OTG13304.1"/>
    <property type="molecule type" value="Genomic_DNA"/>
</dbReference>
<dbReference type="STRING" id="4232.A0A251TQZ0"/>
<dbReference type="Gramene" id="mRNA:HanXRQr2_Chr10g0465151">
    <property type="protein sequence ID" value="mRNA:HanXRQr2_Chr10g0465151"/>
    <property type="gene ID" value="HanXRQr2_Chr10g0465151"/>
</dbReference>
<name>A0A251TQZ0_HELAN</name>
<reference evidence="2 4" key="1">
    <citation type="journal article" date="2017" name="Nature">
        <title>The sunflower genome provides insights into oil metabolism, flowering and Asterid evolution.</title>
        <authorList>
            <person name="Badouin H."/>
            <person name="Gouzy J."/>
            <person name="Grassa C.J."/>
            <person name="Murat F."/>
            <person name="Staton S.E."/>
            <person name="Cottret L."/>
            <person name="Lelandais-Briere C."/>
            <person name="Owens G.L."/>
            <person name="Carrere S."/>
            <person name="Mayjonade B."/>
            <person name="Legrand L."/>
            <person name="Gill N."/>
            <person name="Kane N.C."/>
            <person name="Bowers J.E."/>
            <person name="Hubner S."/>
            <person name="Bellec A."/>
            <person name="Berard A."/>
            <person name="Berges H."/>
            <person name="Blanchet N."/>
            <person name="Boniface M.C."/>
            <person name="Brunel D."/>
            <person name="Catrice O."/>
            <person name="Chaidir N."/>
            <person name="Claudel C."/>
            <person name="Donnadieu C."/>
            <person name="Faraut T."/>
            <person name="Fievet G."/>
            <person name="Helmstetter N."/>
            <person name="King M."/>
            <person name="Knapp S.J."/>
            <person name="Lai Z."/>
            <person name="Le Paslier M.C."/>
            <person name="Lippi Y."/>
            <person name="Lorenzon L."/>
            <person name="Mandel J.R."/>
            <person name="Marage G."/>
            <person name="Marchand G."/>
            <person name="Marquand E."/>
            <person name="Bret-Mestries E."/>
            <person name="Morien E."/>
            <person name="Nambeesan S."/>
            <person name="Nguyen T."/>
            <person name="Pegot-Espagnet P."/>
            <person name="Pouilly N."/>
            <person name="Raftis F."/>
            <person name="Sallet E."/>
            <person name="Schiex T."/>
            <person name="Thomas J."/>
            <person name="Vandecasteele C."/>
            <person name="Vares D."/>
            <person name="Vear F."/>
            <person name="Vautrin S."/>
            <person name="Crespi M."/>
            <person name="Mangin B."/>
            <person name="Burke J.M."/>
            <person name="Salse J."/>
            <person name="Munos S."/>
            <person name="Vincourt P."/>
            <person name="Rieseberg L.H."/>
            <person name="Langlade N.B."/>
        </authorList>
    </citation>
    <scope>NUCLEOTIDE SEQUENCE [LARGE SCALE GENOMIC DNA]</scope>
    <source>
        <strain evidence="4">cv. SF193</strain>
        <tissue evidence="2">Leaves</tissue>
    </source>
</reference>
<gene>
    <name evidence="3" type="ORF">HannXRQ_Chr10g0319001</name>
    <name evidence="2" type="ORF">HanXRQr2_Chr10g0465151</name>
</gene>
<reference evidence="2" key="3">
    <citation type="submission" date="2020-06" db="EMBL/GenBank/DDBJ databases">
        <title>Helianthus annuus Genome sequencing and assembly Release 2.</title>
        <authorList>
            <person name="Gouzy J."/>
            <person name="Langlade N."/>
            <person name="Munos S."/>
        </authorList>
    </citation>
    <scope>NUCLEOTIDE SEQUENCE</scope>
    <source>
        <tissue evidence="2">Leaves</tissue>
    </source>
</reference>
<reference evidence="3" key="2">
    <citation type="submission" date="2017-02" db="EMBL/GenBank/DDBJ databases">
        <title>Sunflower complete genome.</title>
        <authorList>
            <person name="Langlade N."/>
            <person name="Munos S."/>
        </authorList>
    </citation>
    <scope>NUCLEOTIDE SEQUENCE [LARGE SCALE GENOMIC DNA]</scope>
    <source>
        <tissue evidence="3">Leaves</tissue>
    </source>
</reference>
<dbReference type="GO" id="GO:0006400">
    <property type="term" value="P:tRNA modification"/>
    <property type="evidence" value="ECO:0007669"/>
    <property type="project" value="InterPro"/>
</dbReference>
<dbReference type="PANTHER" id="PTHR12729">
    <property type="entry name" value="TRNA(HIS) GUANYLYLTRANSFERASE-RELATED"/>
    <property type="match status" value="1"/>
</dbReference>
<evidence type="ECO:0000313" key="2">
    <source>
        <dbReference type="EMBL" id="KAF5788546.1"/>
    </source>
</evidence>
<dbReference type="InterPro" id="IPR007537">
    <property type="entry name" value="tRNAHis_GuaTrfase_Thg1"/>
</dbReference>
<feature type="domain" description="tRNAHis guanylyltransferase catalytic" evidence="1">
    <location>
        <begin position="6"/>
        <end position="90"/>
    </location>
</feature>
<evidence type="ECO:0000313" key="3">
    <source>
        <dbReference type="EMBL" id="OTG13304.1"/>
    </source>
</evidence>
<keyword evidence="3" id="KW-0808">Transferase</keyword>
<dbReference type="GO" id="GO:0000287">
    <property type="term" value="F:magnesium ion binding"/>
    <property type="evidence" value="ECO:0007669"/>
    <property type="project" value="InterPro"/>
</dbReference>
<organism evidence="3 4">
    <name type="scientific">Helianthus annuus</name>
    <name type="common">Common sunflower</name>
    <dbReference type="NCBI Taxonomy" id="4232"/>
    <lineage>
        <taxon>Eukaryota</taxon>
        <taxon>Viridiplantae</taxon>
        <taxon>Streptophyta</taxon>
        <taxon>Embryophyta</taxon>
        <taxon>Tracheophyta</taxon>
        <taxon>Spermatophyta</taxon>
        <taxon>Magnoliopsida</taxon>
        <taxon>eudicotyledons</taxon>
        <taxon>Gunneridae</taxon>
        <taxon>Pentapetalae</taxon>
        <taxon>asterids</taxon>
        <taxon>campanulids</taxon>
        <taxon>Asterales</taxon>
        <taxon>Asteraceae</taxon>
        <taxon>Asteroideae</taxon>
        <taxon>Heliantheae alliance</taxon>
        <taxon>Heliantheae</taxon>
        <taxon>Helianthus</taxon>
    </lineage>
</organism>
<keyword evidence="4" id="KW-1185">Reference proteome</keyword>
<dbReference type="PANTHER" id="PTHR12729:SF6">
    <property type="entry name" value="TRNA(HIS) GUANYLYLTRANSFERASE-RELATED"/>
    <property type="match status" value="1"/>
</dbReference>
<dbReference type="OMA" id="FSHIRSC"/>
<dbReference type="Proteomes" id="UP000215914">
    <property type="component" value="Chromosome 10"/>
</dbReference>
<evidence type="ECO:0000313" key="4">
    <source>
        <dbReference type="Proteomes" id="UP000215914"/>
    </source>
</evidence>
<dbReference type="AlphaFoldDB" id="A0A251TQZ0"/>
<sequence length="91" mass="11045">MANRKYEYVKSFESEDEVMYPNLIVVRIDGRNFARFSEVNEFEKPNDERALNLMNHCATLVLEKYPDIILAYDEYSFVFKKETKFYQRRAR</sequence>
<proteinExistence type="predicted"/>
<protein>
    <submittedName>
        <fullName evidence="3">Putative tRNAHis guanylyltransferase Thg1, tRNAHis guanylyltransferase catalytic domain protein</fullName>
    </submittedName>
    <submittedName>
        <fullName evidence="2">tRNA(His) guanylyltransferase</fullName>
        <ecNumber evidence="2">2.7.7.79</ecNumber>
    </submittedName>
</protein>
<dbReference type="EMBL" id="MNCJ02000325">
    <property type="protein sequence ID" value="KAF5788546.1"/>
    <property type="molecule type" value="Genomic_DNA"/>
</dbReference>
<dbReference type="InterPro" id="IPR024956">
    <property type="entry name" value="tRNAHis_GuaTrfase_cat"/>
</dbReference>